<accession>A0A3N0XU86</accession>
<keyword evidence="1" id="KW-0175">Coiled coil</keyword>
<keyword evidence="3" id="KW-1185">Reference proteome</keyword>
<feature type="coiled-coil region" evidence="1">
    <location>
        <begin position="151"/>
        <end position="193"/>
    </location>
</feature>
<evidence type="ECO:0000256" key="1">
    <source>
        <dbReference type="SAM" id="Coils"/>
    </source>
</evidence>
<proteinExistence type="predicted"/>
<dbReference type="AlphaFoldDB" id="A0A3N0XU86"/>
<protein>
    <submittedName>
        <fullName evidence="2">Uncharacterized protein</fullName>
    </submittedName>
</protein>
<dbReference type="InterPro" id="IPR004244">
    <property type="entry name" value="Transposase_22"/>
</dbReference>
<gene>
    <name evidence="2" type="ORF">DPX16_23824</name>
</gene>
<dbReference type="Proteomes" id="UP000281406">
    <property type="component" value="Unassembled WGS sequence"/>
</dbReference>
<sequence>MDGLLRNCATGCRVDEAFTMDDLVDSISADTSGLRCGHVQLRIVFITPLANRAQSVPMETDHIYGRENTKERRPDASHITPTKTLQKKVKSDDSDISNAALLQAINSLTARFDSQNNSLTARFDSQDRKLEDIADKIRQNSIMIATISKSVEFNAAEIKEYKQKYVILEKQVLVKSNEELRLKTSELERYKQRWNLRIKGMKEHADEDARKEVIELLSSIAPHLAKKLEDVVDSVHRIGKKESGRHRQMIVQFAMRRYRDEFWKITKNSQLCTERGIRFTEDLSAEDRSARAALWPLIQEARSAGKKAYYSGPLGYIDGRLISITNQNMG</sequence>
<reference evidence="2 3" key="1">
    <citation type="submission" date="2018-10" db="EMBL/GenBank/DDBJ databases">
        <title>Genome assembly for a Yunnan-Guizhou Plateau 3E fish, Anabarilius grahami (Regan), and its evolutionary and genetic applications.</title>
        <authorList>
            <person name="Jiang W."/>
        </authorList>
    </citation>
    <scope>NUCLEOTIDE SEQUENCE [LARGE SCALE GENOMIC DNA]</scope>
    <source>
        <strain evidence="2">AG-KIZ</strain>
        <tissue evidence="2">Muscle</tissue>
    </source>
</reference>
<evidence type="ECO:0000313" key="3">
    <source>
        <dbReference type="Proteomes" id="UP000281406"/>
    </source>
</evidence>
<name>A0A3N0XU86_ANAGA</name>
<organism evidence="2 3">
    <name type="scientific">Anabarilius grahami</name>
    <name type="common">Kanglang fish</name>
    <name type="synonym">Barilius grahami</name>
    <dbReference type="NCBI Taxonomy" id="495550"/>
    <lineage>
        <taxon>Eukaryota</taxon>
        <taxon>Metazoa</taxon>
        <taxon>Chordata</taxon>
        <taxon>Craniata</taxon>
        <taxon>Vertebrata</taxon>
        <taxon>Euteleostomi</taxon>
        <taxon>Actinopterygii</taxon>
        <taxon>Neopterygii</taxon>
        <taxon>Teleostei</taxon>
        <taxon>Ostariophysi</taxon>
        <taxon>Cypriniformes</taxon>
        <taxon>Xenocyprididae</taxon>
        <taxon>Xenocypridinae</taxon>
        <taxon>Xenocypridinae incertae sedis</taxon>
        <taxon>Anabarilius</taxon>
    </lineage>
</organism>
<comment type="caution">
    <text evidence="2">The sequence shown here is derived from an EMBL/GenBank/DDBJ whole genome shotgun (WGS) entry which is preliminary data.</text>
</comment>
<dbReference type="PANTHER" id="PTHR11505">
    <property type="entry name" value="L1 TRANSPOSABLE ELEMENT-RELATED"/>
    <property type="match status" value="1"/>
</dbReference>
<dbReference type="EMBL" id="RJVU01060056">
    <property type="protein sequence ID" value="ROJ57625.1"/>
    <property type="molecule type" value="Genomic_DNA"/>
</dbReference>
<evidence type="ECO:0000313" key="2">
    <source>
        <dbReference type="EMBL" id="ROJ57625.1"/>
    </source>
</evidence>
<dbReference type="OrthoDB" id="8843611at2759"/>
<dbReference type="Gene3D" id="3.30.70.1820">
    <property type="entry name" value="L1 transposable element, RRM domain"/>
    <property type="match status" value="1"/>
</dbReference>